<dbReference type="Pfam" id="PF07915">
    <property type="entry name" value="PRKCSH"/>
    <property type="match status" value="1"/>
</dbReference>
<dbReference type="Gene3D" id="2.70.130.10">
    <property type="entry name" value="Mannose-6-phosphate receptor binding domain"/>
    <property type="match status" value="1"/>
</dbReference>
<feature type="chain" id="PRO_5025372010" description="Endoplasmic reticulum lectin" evidence="10">
    <location>
        <begin position="18"/>
        <end position="467"/>
    </location>
</feature>
<evidence type="ECO:0000256" key="5">
    <source>
        <dbReference type="ARBA" id="ARBA00022824"/>
    </source>
</evidence>
<organism evidence="12 13">
    <name type="scientific">Pseudovirgaria hyperparasitica</name>
    <dbReference type="NCBI Taxonomy" id="470096"/>
    <lineage>
        <taxon>Eukaryota</taxon>
        <taxon>Fungi</taxon>
        <taxon>Dikarya</taxon>
        <taxon>Ascomycota</taxon>
        <taxon>Pezizomycotina</taxon>
        <taxon>Dothideomycetes</taxon>
        <taxon>Dothideomycetes incertae sedis</taxon>
        <taxon>Acrospermales</taxon>
        <taxon>Acrospermaceae</taxon>
        <taxon>Pseudovirgaria</taxon>
    </lineage>
</organism>
<dbReference type="SUPFAM" id="SSF50911">
    <property type="entry name" value="Mannose 6-phosphate receptor domain"/>
    <property type="match status" value="1"/>
</dbReference>
<dbReference type="AlphaFoldDB" id="A0A6A6W495"/>
<proteinExistence type="inferred from homology"/>
<evidence type="ECO:0000256" key="2">
    <source>
        <dbReference type="ARBA" id="ARBA00009918"/>
    </source>
</evidence>
<accession>A0A6A6W495</accession>
<dbReference type="EMBL" id="ML996575">
    <property type="protein sequence ID" value="KAF2756730.1"/>
    <property type="molecule type" value="Genomic_DNA"/>
</dbReference>
<evidence type="ECO:0000256" key="3">
    <source>
        <dbReference type="ARBA" id="ARBA00022729"/>
    </source>
</evidence>
<keyword evidence="3 10" id="KW-0732">Signal</keyword>
<name>A0A6A6W495_9PEZI</name>
<dbReference type="InterPro" id="IPR009011">
    <property type="entry name" value="Man6P_isomerase_rcpt-bd_dom_sf"/>
</dbReference>
<dbReference type="OrthoDB" id="448954at2759"/>
<evidence type="ECO:0000259" key="11">
    <source>
        <dbReference type="PROSITE" id="PS51914"/>
    </source>
</evidence>
<evidence type="ECO:0000256" key="8">
    <source>
        <dbReference type="SAM" id="Coils"/>
    </source>
</evidence>
<comment type="similarity">
    <text evidence="2 7">Belongs to the OS-9 family.</text>
</comment>
<dbReference type="GO" id="GO:0030970">
    <property type="term" value="P:retrograde protein transport, ER to cytosol"/>
    <property type="evidence" value="ECO:0007669"/>
    <property type="project" value="TreeGrafter"/>
</dbReference>
<keyword evidence="13" id="KW-1185">Reference proteome</keyword>
<comment type="subcellular location">
    <subcellularLocation>
        <location evidence="1 7">Endoplasmic reticulum membrane</location>
        <topology evidence="1 7">Peripheral membrane protein</topology>
        <orientation evidence="1 7">Lumenal side</orientation>
    </subcellularLocation>
</comment>
<feature type="coiled-coil region" evidence="8">
    <location>
        <begin position="392"/>
        <end position="419"/>
    </location>
</feature>
<feature type="compositionally biased region" description="Basic and acidic residues" evidence="9">
    <location>
        <begin position="63"/>
        <end position="78"/>
    </location>
</feature>
<feature type="compositionally biased region" description="Basic and acidic residues" evidence="9">
    <location>
        <begin position="206"/>
        <end position="227"/>
    </location>
</feature>
<keyword evidence="7" id="KW-0472">Membrane</keyword>
<dbReference type="InterPro" id="IPR044865">
    <property type="entry name" value="MRH_dom"/>
</dbReference>
<gene>
    <name evidence="12" type="ORF">EJ05DRAFT_75077</name>
</gene>
<dbReference type="Proteomes" id="UP000799437">
    <property type="component" value="Unassembled WGS sequence"/>
</dbReference>
<keyword evidence="4 7" id="KW-0430">Lectin</keyword>
<dbReference type="InterPro" id="IPR012913">
    <property type="entry name" value="OS9-like_dom"/>
</dbReference>
<evidence type="ECO:0000256" key="1">
    <source>
        <dbReference type="ARBA" id="ARBA00004367"/>
    </source>
</evidence>
<dbReference type="GO" id="GO:0005788">
    <property type="term" value="C:endoplasmic reticulum lumen"/>
    <property type="evidence" value="ECO:0007669"/>
    <property type="project" value="UniProtKB-UniRule"/>
</dbReference>
<evidence type="ECO:0000313" key="12">
    <source>
        <dbReference type="EMBL" id="KAF2756730.1"/>
    </source>
</evidence>
<feature type="region of interest" description="Disordered" evidence="9">
    <location>
        <begin position="443"/>
        <end position="467"/>
    </location>
</feature>
<protein>
    <recommendedName>
        <fullName evidence="7">Endoplasmic reticulum lectin</fullName>
    </recommendedName>
    <alternativeName>
        <fullName evidence="7">Protein OS-9 homolog</fullName>
    </alternativeName>
</protein>
<reference evidence="12" key="1">
    <citation type="journal article" date="2020" name="Stud. Mycol.">
        <title>101 Dothideomycetes genomes: a test case for predicting lifestyles and emergence of pathogens.</title>
        <authorList>
            <person name="Haridas S."/>
            <person name="Albert R."/>
            <person name="Binder M."/>
            <person name="Bloem J."/>
            <person name="Labutti K."/>
            <person name="Salamov A."/>
            <person name="Andreopoulos B."/>
            <person name="Baker S."/>
            <person name="Barry K."/>
            <person name="Bills G."/>
            <person name="Bluhm B."/>
            <person name="Cannon C."/>
            <person name="Castanera R."/>
            <person name="Culley D."/>
            <person name="Daum C."/>
            <person name="Ezra D."/>
            <person name="Gonzalez J."/>
            <person name="Henrissat B."/>
            <person name="Kuo A."/>
            <person name="Liang C."/>
            <person name="Lipzen A."/>
            <person name="Lutzoni F."/>
            <person name="Magnuson J."/>
            <person name="Mondo S."/>
            <person name="Nolan M."/>
            <person name="Ohm R."/>
            <person name="Pangilinan J."/>
            <person name="Park H.-J."/>
            <person name="Ramirez L."/>
            <person name="Alfaro M."/>
            <person name="Sun H."/>
            <person name="Tritt A."/>
            <person name="Yoshinaga Y."/>
            <person name="Zwiers L.-H."/>
            <person name="Turgeon B."/>
            <person name="Goodwin S."/>
            <person name="Spatafora J."/>
            <person name="Crous P."/>
            <person name="Grigoriev I."/>
        </authorList>
    </citation>
    <scope>NUCLEOTIDE SEQUENCE</scope>
    <source>
        <strain evidence="12">CBS 121739</strain>
    </source>
</reference>
<evidence type="ECO:0000313" key="13">
    <source>
        <dbReference type="Proteomes" id="UP000799437"/>
    </source>
</evidence>
<feature type="region of interest" description="Disordered" evidence="9">
    <location>
        <begin position="204"/>
        <end position="227"/>
    </location>
</feature>
<dbReference type="PANTHER" id="PTHR15414:SF0">
    <property type="entry name" value="ENDOPLASMIC RETICULUM LECTIN 1"/>
    <property type="match status" value="1"/>
</dbReference>
<evidence type="ECO:0000256" key="10">
    <source>
        <dbReference type="SAM" id="SignalP"/>
    </source>
</evidence>
<feature type="signal peptide" evidence="10">
    <location>
        <begin position="1"/>
        <end position="17"/>
    </location>
</feature>
<dbReference type="RefSeq" id="XP_033599181.1">
    <property type="nucleotide sequence ID" value="XM_033749954.1"/>
</dbReference>
<keyword evidence="5 7" id="KW-0256">Endoplasmic reticulum</keyword>
<dbReference type="GO" id="GO:0030968">
    <property type="term" value="P:endoplasmic reticulum unfolded protein response"/>
    <property type="evidence" value="ECO:0007669"/>
    <property type="project" value="UniProtKB-UniRule"/>
</dbReference>
<feature type="domain" description="MRH" evidence="11">
    <location>
        <begin position="150"/>
        <end position="294"/>
    </location>
</feature>
<feature type="compositionally biased region" description="Low complexity" evidence="9">
    <location>
        <begin position="53"/>
        <end position="62"/>
    </location>
</feature>
<keyword evidence="6" id="KW-1015">Disulfide bond</keyword>
<dbReference type="PROSITE" id="PS51914">
    <property type="entry name" value="MRH"/>
    <property type="match status" value="1"/>
</dbReference>
<feature type="region of interest" description="Disordered" evidence="9">
    <location>
        <begin position="53"/>
        <end position="92"/>
    </location>
</feature>
<dbReference type="PANTHER" id="PTHR15414">
    <property type="entry name" value="OS-9-RELATED"/>
    <property type="match status" value="1"/>
</dbReference>
<evidence type="ECO:0000256" key="9">
    <source>
        <dbReference type="SAM" id="MobiDB-lite"/>
    </source>
</evidence>
<keyword evidence="8" id="KW-0175">Coiled coil</keyword>
<comment type="function">
    <text evidence="7">Lectin involved in the quality control of the secretory pathway. As a member of the endoplasmic reticulum-associated degradation lumenal (ERAD-L) surveillance system, targets misfolded endoplasmic reticulum lumenal glycoproteins for degradation.</text>
</comment>
<feature type="compositionally biased region" description="Acidic residues" evidence="9">
    <location>
        <begin position="448"/>
        <end position="460"/>
    </location>
</feature>
<evidence type="ECO:0000256" key="4">
    <source>
        <dbReference type="ARBA" id="ARBA00022734"/>
    </source>
</evidence>
<sequence length="467" mass="52079">MKTGLWALPAVLKLVLAGQHAFSVQDDLLAFPQYRIKFPDRYVAESQAALHLSSAADTTDTSADSRDTQILSRDKQADDGDFTYNDESSDSPATHELLKLEGQDFLCRIPTVAPPAQLNETESRASAEEEANELARANDRGWELLQGMQGDCIYHMSGWWSYSFCYNKEIKQFHHLPPSKGIPLYPPTEDPSVHSYVLGRFPQKGGTEKRAQVDDIKDEPSEEKSLTRLETKGESRYMVQRLGDGTECDLTGKERRIEVQFHCHPSASDRIGMIKEVSTCSYLMVIQTPRLCNDVAFLPPQKDKPNTISCEIIVPDDGLSELTSRLEQVNEVSKEMTAAASKPTVPLRPVIGGIPVGAQHLVGKSGREIEKGVVVGGGKEFLLGTLAASDGFMMSEREMRQYEIRVKEIEKAKRDLSRLAKGQVWRLDLVDTPRGREFRGIIETADVKEDEDADGQEGSEEVYKEDL</sequence>
<evidence type="ECO:0000256" key="7">
    <source>
        <dbReference type="RuleBase" id="RU369099"/>
    </source>
</evidence>
<dbReference type="GO" id="GO:0030246">
    <property type="term" value="F:carbohydrate binding"/>
    <property type="evidence" value="ECO:0007669"/>
    <property type="project" value="UniProtKB-UniRule"/>
</dbReference>
<dbReference type="InterPro" id="IPR045149">
    <property type="entry name" value="OS-9-like"/>
</dbReference>
<dbReference type="GO" id="GO:0005789">
    <property type="term" value="C:endoplasmic reticulum membrane"/>
    <property type="evidence" value="ECO:0007669"/>
    <property type="project" value="UniProtKB-SubCell"/>
</dbReference>
<evidence type="ECO:0000256" key="6">
    <source>
        <dbReference type="ARBA" id="ARBA00023157"/>
    </source>
</evidence>
<dbReference type="GeneID" id="54491008"/>